<dbReference type="RefSeq" id="WP_119943030.1">
    <property type="nucleotide sequence ID" value="NZ_PTQV01000046.1"/>
</dbReference>
<gene>
    <name evidence="2" type="ORF">C5O68_08025</name>
</gene>
<dbReference type="AlphaFoldDB" id="A0A3A4RZY9"/>
<feature type="domain" description="ABC-three component systems C-terminal" evidence="1">
    <location>
        <begin position="151"/>
        <end position="391"/>
    </location>
</feature>
<comment type="caution">
    <text evidence="2">The sequence shown here is derived from an EMBL/GenBank/DDBJ whole genome shotgun (WGS) entry which is preliminary data.</text>
</comment>
<evidence type="ECO:0000313" key="2">
    <source>
        <dbReference type="EMBL" id="RJP80960.1"/>
    </source>
</evidence>
<dbReference type="InterPro" id="IPR046920">
    <property type="entry name" value="ABC-3C_CTD1"/>
</dbReference>
<dbReference type="Proteomes" id="UP000266144">
    <property type="component" value="Unassembled WGS sequence"/>
</dbReference>
<dbReference type="Pfam" id="PF20276">
    <property type="entry name" value="CTD1"/>
    <property type="match status" value="1"/>
</dbReference>
<reference evidence="3" key="1">
    <citation type="submission" date="2018-02" db="EMBL/GenBank/DDBJ databases">
        <authorList>
            <person name="Handem S."/>
        </authorList>
    </citation>
    <scope>NUCLEOTIDE SEQUENCE [LARGE SCALE GENOMIC DNA]</scope>
    <source>
        <strain evidence="3">Spain939</strain>
    </source>
</reference>
<proteinExistence type="predicted"/>
<evidence type="ECO:0000313" key="3">
    <source>
        <dbReference type="Proteomes" id="UP000266144"/>
    </source>
</evidence>
<name>A0A3A4RZY9_9STRE</name>
<sequence length="443" mass="51414">MAGKKNNATSSWSGYNHQGKVGIFLALKELSELLQKDEDFCNYSVQFEKEDGEDIDIVQGDIVISRHQVKAKTKGKYPNDYVDVLIGIKKKVENDIEIIGGFNTDGVNENSRYLHTVCYVEGFGIPKKNFEFLFQNQRGAKPIFVENPYRIKLYQYPDGKKYCGLSDVNESKIDGFCETEIKKLLAKLSPNLKNDDEHIKETLFELKDLLCTKIRKAHETGRGSYPVINFSEIYTIIISIQKREKRAIHTARNMLERYWNLNSNKQNSNKQNIDASLITDILNLPDKGFQQFLIDLHPQKDIKGALDNQTIFELLDQDIFEEIFCEFYKNINQDFFDISELRYNSTKSSFRLSLINKNCKNGEVGELVQRIRNNEQFLKASFDVDYLVNGRINSPLFEQSQLDNGLEPPYRQRPSDRNRLFSNHLEFIDIDKTVKKLIGEQYE</sequence>
<organism evidence="2 3">
    <name type="scientific">Streptococcus pseudopneumoniae</name>
    <dbReference type="NCBI Taxonomy" id="257758"/>
    <lineage>
        <taxon>Bacteria</taxon>
        <taxon>Bacillati</taxon>
        <taxon>Bacillota</taxon>
        <taxon>Bacilli</taxon>
        <taxon>Lactobacillales</taxon>
        <taxon>Streptococcaceae</taxon>
        <taxon>Streptococcus</taxon>
    </lineage>
</organism>
<protein>
    <recommendedName>
        <fullName evidence="1">ABC-three component systems C-terminal domain-containing protein</fullName>
    </recommendedName>
</protein>
<dbReference type="EMBL" id="PTQV01000046">
    <property type="protein sequence ID" value="RJP80960.1"/>
    <property type="molecule type" value="Genomic_DNA"/>
</dbReference>
<evidence type="ECO:0000259" key="1">
    <source>
        <dbReference type="Pfam" id="PF20276"/>
    </source>
</evidence>
<accession>A0A3A4RZY9</accession>